<gene>
    <name evidence="2" type="ORF">BDZ94DRAFT_620791</name>
</gene>
<feature type="chain" id="PRO_5040404006" evidence="1">
    <location>
        <begin position="22"/>
        <end position="158"/>
    </location>
</feature>
<evidence type="ECO:0000313" key="3">
    <source>
        <dbReference type="Proteomes" id="UP000807353"/>
    </source>
</evidence>
<organism evidence="2 3">
    <name type="scientific">Collybia nuda</name>
    <dbReference type="NCBI Taxonomy" id="64659"/>
    <lineage>
        <taxon>Eukaryota</taxon>
        <taxon>Fungi</taxon>
        <taxon>Dikarya</taxon>
        <taxon>Basidiomycota</taxon>
        <taxon>Agaricomycotina</taxon>
        <taxon>Agaricomycetes</taxon>
        <taxon>Agaricomycetidae</taxon>
        <taxon>Agaricales</taxon>
        <taxon>Tricholomatineae</taxon>
        <taxon>Clitocybaceae</taxon>
        <taxon>Collybia</taxon>
    </lineage>
</organism>
<keyword evidence="1" id="KW-0732">Signal</keyword>
<comment type="caution">
    <text evidence="2">The sequence shown here is derived from an EMBL/GenBank/DDBJ whole genome shotgun (WGS) entry which is preliminary data.</text>
</comment>
<evidence type="ECO:0000256" key="1">
    <source>
        <dbReference type="SAM" id="SignalP"/>
    </source>
</evidence>
<sequence>MLYSNVARLFVSVILAMRVVGAPPSRKIIQASTSHVSAATAELSPHSITVDYKNRAWEGKNWHYRVPNPATGKQEEFTVYVVDAQFGDEPSGTTKFTRTGIFILRPMIIILMRQRVLRRGNICAMLRKSPPTPVASILWNVSGSAHRMNSSQSVRNSL</sequence>
<dbReference type="Proteomes" id="UP000807353">
    <property type="component" value="Unassembled WGS sequence"/>
</dbReference>
<keyword evidence="3" id="KW-1185">Reference proteome</keyword>
<dbReference type="AlphaFoldDB" id="A0A9P5Y6Y3"/>
<protein>
    <submittedName>
        <fullName evidence="2">Uncharacterized protein</fullName>
    </submittedName>
</protein>
<dbReference type="EMBL" id="MU150263">
    <property type="protein sequence ID" value="KAF9463335.1"/>
    <property type="molecule type" value="Genomic_DNA"/>
</dbReference>
<accession>A0A9P5Y6Y3</accession>
<proteinExistence type="predicted"/>
<feature type="signal peptide" evidence="1">
    <location>
        <begin position="1"/>
        <end position="21"/>
    </location>
</feature>
<reference evidence="2" key="1">
    <citation type="submission" date="2020-11" db="EMBL/GenBank/DDBJ databases">
        <authorList>
            <consortium name="DOE Joint Genome Institute"/>
            <person name="Ahrendt S."/>
            <person name="Riley R."/>
            <person name="Andreopoulos W."/>
            <person name="Labutti K."/>
            <person name="Pangilinan J."/>
            <person name="Ruiz-Duenas F.J."/>
            <person name="Barrasa J.M."/>
            <person name="Sanchez-Garcia M."/>
            <person name="Camarero S."/>
            <person name="Miyauchi S."/>
            <person name="Serrano A."/>
            <person name="Linde D."/>
            <person name="Babiker R."/>
            <person name="Drula E."/>
            <person name="Ayuso-Fernandez I."/>
            <person name="Pacheco R."/>
            <person name="Padilla G."/>
            <person name="Ferreira P."/>
            <person name="Barriuso J."/>
            <person name="Kellner H."/>
            <person name="Castanera R."/>
            <person name="Alfaro M."/>
            <person name="Ramirez L."/>
            <person name="Pisabarro A.G."/>
            <person name="Kuo A."/>
            <person name="Tritt A."/>
            <person name="Lipzen A."/>
            <person name="He G."/>
            <person name="Yan M."/>
            <person name="Ng V."/>
            <person name="Cullen D."/>
            <person name="Martin F."/>
            <person name="Rosso M.-N."/>
            <person name="Henrissat B."/>
            <person name="Hibbett D."/>
            <person name="Martinez A.T."/>
            <person name="Grigoriev I.V."/>
        </authorList>
    </citation>
    <scope>NUCLEOTIDE SEQUENCE</scope>
    <source>
        <strain evidence="2">CBS 247.69</strain>
    </source>
</reference>
<evidence type="ECO:0000313" key="2">
    <source>
        <dbReference type="EMBL" id="KAF9463335.1"/>
    </source>
</evidence>
<name>A0A9P5Y6Y3_9AGAR</name>